<organism evidence="1 2">
    <name type="scientific">Pseudoramibacter alactolyticus ATCC 23263</name>
    <dbReference type="NCBI Taxonomy" id="887929"/>
    <lineage>
        <taxon>Bacteria</taxon>
        <taxon>Bacillati</taxon>
        <taxon>Bacillota</taxon>
        <taxon>Clostridia</taxon>
        <taxon>Eubacteriales</taxon>
        <taxon>Eubacteriaceae</taxon>
        <taxon>Pseudoramibacter</taxon>
    </lineage>
</organism>
<dbReference type="Proteomes" id="UP000004754">
    <property type="component" value="Unassembled WGS sequence"/>
</dbReference>
<sequence>MGERLCDIKKAPCNRQCGFLASYHITGESAPAGAENILKNELMKIRRDFWREWRTDYEKNCTAAVKK</sequence>
<keyword evidence="2" id="KW-1185">Reference proteome</keyword>
<dbReference type="STRING" id="887929.HMP0721_1526"/>
<comment type="caution">
    <text evidence="1">The sequence shown here is derived from an EMBL/GenBank/DDBJ whole genome shotgun (WGS) entry which is preliminary data.</text>
</comment>
<proteinExistence type="predicted"/>
<name>E6MHP1_9FIRM</name>
<accession>E6MHP1</accession>
<dbReference type="HOGENOM" id="CLU_2809104_0_0_9"/>
<reference evidence="1 2" key="1">
    <citation type="submission" date="2010-12" db="EMBL/GenBank/DDBJ databases">
        <authorList>
            <person name="Muzny D."/>
            <person name="Qin X."/>
            <person name="Deng J."/>
            <person name="Jiang H."/>
            <person name="Liu Y."/>
            <person name="Qu J."/>
            <person name="Song X.-Z."/>
            <person name="Zhang L."/>
            <person name="Thornton R."/>
            <person name="Coyle M."/>
            <person name="Francisco L."/>
            <person name="Jackson L."/>
            <person name="Javaid M."/>
            <person name="Korchina V."/>
            <person name="Kovar C."/>
            <person name="Mata R."/>
            <person name="Mathew T."/>
            <person name="Ngo R."/>
            <person name="Nguyen L."/>
            <person name="Nguyen N."/>
            <person name="Okwuonu G."/>
            <person name="Ongeri F."/>
            <person name="Pham C."/>
            <person name="Simmons D."/>
            <person name="Wilczek-Boney K."/>
            <person name="Hale W."/>
            <person name="Jakkamsetti A."/>
            <person name="Pham P."/>
            <person name="Ruth R."/>
            <person name="San Lucas F."/>
            <person name="Warren J."/>
            <person name="Zhang J."/>
            <person name="Zhao Z."/>
            <person name="Zhou C."/>
            <person name="Zhu D."/>
            <person name="Lee S."/>
            <person name="Bess C."/>
            <person name="Blankenburg K."/>
            <person name="Forbes L."/>
            <person name="Fu Q."/>
            <person name="Gubbala S."/>
            <person name="Hirani K."/>
            <person name="Jayaseelan J.C."/>
            <person name="Lara F."/>
            <person name="Munidasa M."/>
            <person name="Palculict T."/>
            <person name="Patil S."/>
            <person name="Pu L.-L."/>
            <person name="Saada N."/>
            <person name="Tang L."/>
            <person name="Weissenberger G."/>
            <person name="Zhu Y."/>
            <person name="Hemphill L."/>
            <person name="Shang Y."/>
            <person name="Youmans B."/>
            <person name="Ayvaz T."/>
            <person name="Ross M."/>
            <person name="Santibanez J."/>
            <person name="Aqrawi P."/>
            <person name="Gross S."/>
            <person name="Joshi V."/>
            <person name="Fowler G."/>
            <person name="Nazareth L."/>
            <person name="Reid J."/>
            <person name="Worley K."/>
            <person name="Petrosino J."/>
            <person name="Highlander S."/>
            <person name="Gibbs R."/>
        </authorList>
    </citation>
    <scope>NUCLEOTIDE SEQUENCE [LARGE SCALE GENOMIC DNA]</scope>
    <source>
        <strain evidence="1 2">ATCC 23263</strain>
    </source>
</reference>
<gene>
    <name evidence="1" type="ORF">HMP0721_1526</name>
</gene>
<evidence type="ECO:0000313" key="1">
    <source>
        <dbReference type="EMBL" id="EFV01363.1"/>
    </source>
</evidence>
<dbReference type="EMBL" id="AEQN01000021">
    <property type="protein sequence ID" value="EFV01363.1"/>
    <property type="molecule type" value="Genomic_DNA"/>
</dbReference>
<protein>
    <submittedName>
        <fullName evidence="1">Uncharacterized protein</fullName>
    </submittedName>
</protein>
<evidence type="ECO:0000313" key="2">
    <source>
        <dbReference type="Proteomes" id="UP000004754"/>
    </source>
</evidence>
<dbReference type="AlphaFoldDB" id="E6MHP1"/>